<proteinExistence type="predicted"/>
<protein>
    <submittedName>
        <fullName evidence="2">Small GTPase like protein</fullName>
    </submittedName>
</protein>
<dbReference type="SMART" id="SM00175">
    <property type="entry name" value="RAB"/>
    <property type="match status" value="1"/>
</dbReference>
<dbReference type="InterPro" id="IPR005225">
    <property type="entry name" value="Small_GTP-bd"/>
</dbReference>
<evidence type="ECO:0000313" key="3">
    <source>
        <dbReference type="Proteomes" id="UP001057375"/>
    </source>
</evidence>
<dbReference type="SUPFAM" id="SSF52540">
    <property type="entry name" value="P-loop containing nucleoside triphosphate hydrolases"/>
    <property type="match status" value="1"/>
</dbReference>
<dbReference type="PROSITE" id="PS51419">
    <property type="entry name" value="RAB"/>
    <property type="match status" value="1"/>
</dbReference>
<dbReference type="SMART" id="SM00174">
    <property type="entry name" value="RHO"/>
    <property type="match status" value="1"/>
</dbReference>
<keyword evidence="3" id="KW-1185">Reference proteome</keyword>
<comment type="caution">
    <text evidence="2">The sequence shown here is derived from an EMBL/GenBank/DDBJ whole genome shotgun (WGS) entry which is preliminary data.</text>
</comment>
<gene>
    <name evidence="2" type="ORF">ADUPG1_000392</name>
</gene>
<dbReference type="SMART" id="SM00173">
    <property type="entry name" value="RAS"/>
    <property type="match status" value="1"/>
</dbReference>
<dbReference type="Proteomes" id="UP001057375">
    <property type="component" value="Unassembled WGS sequence"/>
</dbReference>
<accession>A0ABQ5K650</accession>
<dbReference type="NCBIfam" id="TIGR00231">
    <property type="entry name" value="small_GTP"/>
    <property type="match status" value="1"/>
</dbReference>
<keyword evidence="1" id="KW-0547">Nucleotide-binding</keyword>
<dbReference type="PRINTS" id="PR00449">
    <property type="entry name" value="RASTRNSFRMNG"/>
</dbReference>
<dbReference type="PANTHER" id="PTHR47978">
    <property type="match status" value="1"/>
</dbReference>
<name>A0ABQ5K650_9EUKA</name>
<dbReference type="InterPro" id="IPR027417">
    <property type="entry name" value="P-loop_NTPase"/>
</dbReference>
<dbReference type="SMART" id="SM00176">
    <property type="entry name" value="RAN"/>
    <property type="match status" value="1"/>
</dbReference>
<organism evidence="2 3">
    <name type="scientific">Aduncisulcus paluster</name>
    <dbReference type="NCBI Taxonomy" id="2918883"/>
    <lineage>
        <taxon>Eukaryota</taxon>
        <taxon>Metamonada</taxon>
        <taxon>Carpediemonas-like organisms</taxon>
        <taxon>Aduncisulcus</taxon>
    </lineage>
</organism>
<sequence>MSYSDSEEDDTVKQFRVVVLGDGSTGKTSLCSRFAYETFSQSYKQTIGAEFFSKSIKITDGQEVLLQVWDIGGQSIGHHMINEYIKNAQAVILLYDITRFPSFRNLQEWYRKVCSAAASSASGDDKFPYIALVGNKSDLAAKRAVKLARHESFARDNGMASFYVSARSGDQVDVLFETIAAALTGVKLSPGQIEGDGVIPALVPADEKERRGKDIKTQSNPDTCDIV</sequence>
<evidence type="ECO:0000256" key="1">
    <source>
        <dbReference type="ARBA" id="ARBA00022741"/>
    </source>
</evidence>
<dbReference type="InterPro" id="IPR001806">
    <property type="entry name" value="Small_GTPase"/>
</dbReference>
<dbReference type="PROSITE" id="PS51421">
    <property type="entry name" value="RAS"/>
    <property type="match status" value="1"/>
</dbReference>
<dbReference type="Gene3D" id="3.40.50.300">
    <property type="entry name" value="P-loop containing nucleotide triphosphate hydrolases"/>
    <property type="match status" value="1"/>
</dbReference>
<dbReference type="EMBL" id="BQXS01000136">
    <property type="protein sequence ID" value="GKT28059.1"/>
    <property type="molecule type" value="Genomic_DNA"/>
</dbReference>
<reference evidence="2" key="1">
    <citation type="submission" date="2022-03" db="EMBL/GenBank/DDBJ databases">
        <title>Draft genome sequence of Aduncisulcus paluster, a free-living microaerophilic Fornicata.</title>
        <authorList>
            <person name="Yuyama I."/>
            <person name="Kume K."/>
            <person name="Tamura T."/>
            <person name="Inagaki Y."/>
            <person name="Hashimoto T."/>
        </authorList>
    </citation>
    <scope>NUCLEOTIDE SEQUENCE</scope>
    <source>
        <strain evidence="2">NY0171</strain>
    </source>
</reference>
<evidence type="ECO:0000313" key="2">
    <source>
        <dbReference type="EMBL" id="GKT28059.1"/>
    </source>
</evidence>
<dbReference type="Pfam" id="PF00071">
    <property type="entry name" value="Ras"/>
    <property type="match status" value="1"/>
</dbReference>